<dbReference type="InterPro" id="IPR005260">
    <property type="entry name" value="Asp_kin_monofn"/>
</dbReference>
<dbReference type="PIRSF" id="PIRSF000726">
    <property type="entry name" value="Asp_kin"/>
    <property type="match status" value="1"/>
</dbReference>
<reference evidence="12 13" key="1">
    <citation type="submission" date="2016-10" db="EMBL/GenBank/DDBJ databases">
        <authorList>
            <person name="de Groot N.N."/>
        </authorList>
    </citation>
    <scope>NUCLEOTIDE SEQUENCE [LARGE SCALE GENOMIC DNA]</scope>
    <source>
        <strain evidence="12 13">CGMCC 1.7005</strain>
    </source>
</reference>
<dbReference type="GO" id="GO:0005829">
    <property type="term" value="C:cytosol"/>
    <property type="evidence" value="ECO:0007669"/>
    <property type="project" value="TreeGrafter"/>
</dbReference>
<evidence type="ECO:0000256" key="6">
    <source>
        <dbReference type="ARBA" id="ARBA00022840"/>
    </source>
</evidence>
<dbReference type="STRING" id="477690.SAMN05216474_1691"/>
<organism evidence="12 13">
    <name type="scientific">Lishizhenia tianjinensis</name>
    <dbReference type="NCBI Taxonomy" id="477690"/>
    <lineage>
        <taxon>Bacteria</taxon>
        <taxon>Pseudomonadati</taxon>
        <taxon>Bacteroidota</taxon>
        <taxon>Flavobacteriia</taxon>
        <taxon>Flavobacteriales</taxon>
        <taxon>Crocinitomicaceae</taxon>
        <taxon>Lishizhenia</taxon>
    </lineage>
</organism>
<dbReference type="UniPathway" id="UPA00050">
    <property type="reaction ID" value="UER00461"/>
</dbReference>
<feature type="binding site" evidence="8">
    <location>
        <position position="122"/>
    </location>
    <ligand>
        <name>substrate</name>
    </ligand>
</feature>
<sequence length="424" mass="48061">MRVFKFGGASVKDADAVRNVGEILRLFPEDKILVVVSAMGKTTNAMEEIAHHLYEKNYDEFRNLVAERKRFHLQIVDALFQEKNHPIFTQVKTIFNDLGNRVNVPSAENYNFEYDQIVSLGEVVSTKIVQAYIESLYHNSAWLDARKLVRTNHAYREAEVDWTKTERLITSAIDALADKKIFVTQGFLGHTDEGFTTTLGREGSDFTAGIFAYCLNAVDVTIWKDVPGMLNADPKWFDNTVKLDSISFREAIELAYYGASVIHPKTIKPLQNKQIPLFVKSFLNPEAEGTVIQSSMENDDLVPSFIFKMEQVLISVTPKDFSFIVEENLSRIFAVLSECNAKINIMQNSALSFSFCVDGKTNLSCLQEKLSGEFEVKINEGLELVTIRHYDAETIDRLTVGKEILLEQKTRQTARLVIKNVMAE</sequence>
<dbReference type="UniPathway" id="UPA00051">
    <property type="reaction ID" value="UER00462"/>
</dbReference>
<dbReference type="NCBIfam" id="TIGR00657">
    <property type="entry name" value="asp_kinases"/>
    <property type="match status" value="1"/>
</dbReference>
<dbReference type="GO" id="GO:0005524">
    <property type="term" value="F:ATP binding"/>
    <property type="evidence" value="ECO:0007669"/>
    <property type="project" value="UniProtKB-KW"/>
</dbReference>
<evidence type="ECO:0000256" key="8">
    <source>
        <dbReference type="PIRSR" id="PIRSR000726-1"/>
    </source>
</evidence>
<proteinExistence type="inferred from homology"/>
<dbReference type="SUPFAM" id="SSF55021">
    <property type="entry name" value="ACT-like"/>
    <property type="match status" value="1"/>
</dbReference>
<dbReference type="SUPFAM" id="SSF53633">
    <property type="entry name" value="Carbamate kinase-like"/>
    <property type="match status" value="1"/>
</dbReference>
<comment type="similarity">
    <text evidence="2 9">Belongs to the aspartokinase family.</text>
</comment>
<keyword evidence="4 8" id="KW-0547">Nucleotide-binding</keyword>
<evidence type="ECO:0000256" key="3">
    <source>
        <dbReference type="ARBA" id="ARBA00022679"/>
    </source>
</evidence>
<dbReference type="GO" id="GO:0004072">
    <property type="term" value="F:aspartate kinase activity"/>
    <property type="evidence" value="ECO:0007669"/>
    <property type="project" value="UniProtKB-EC"/>
</dbReference>
<comment type="pathway">
    <text evidence="10">Amino-acid biosynthesis; L-threonine biosynthesis; L-threonine from L-aspartate: step 1/5.</text>
</comment>
<dbReference type="EMBL" id="FPAS01000002">
    <property type="protein sequence ID" value="SFT67229.1"/>
    <property type="molecule type" value="Genomic_DNA"/>
</dbReference>
<dbReference type="InterPro" id="IPR045865">
    <property type="entry name" value="ACT-like_dom_sf"/>
</dbReference>
<evidence type="ECO:0000259" key="11">
    <source>
        <dbReference type="Pfam" id="PF00696"/>
    </source>
</evidence>
<keyword evidence="13" id="KW-1185">Reference proteome</keyword>
<evidence type="ECO:0000256" key="5">
    <source>
        <dbReference type="ARBA" id="ARBA00022777"/>
    </source>
</evidence>
<dbReference type="InterPro" id="IPR001048">
    <property type="entry name" value="Asp/Glu/Uridylate_kinase"/>
</dbReference>
<keyword evidence="6 8" id="KW-0067">ATP-binding</keyword>
<dbReference type="AlphaFoldDB" id="A0A1I6ZX20"/>
<dbReference type="RefSeq" id="WP_090248250.1">
    <property type="nucleotide sequence ID" value="NZ_FPAS01000002.1"/>
</dbReference>
<keyword evidence="3 9" id="KW-0808">Transferase</keyword>
<evidence type="ECO:0000256" key="7">
    <source>
        <dbReference type="ARBA" id="ARBA00047872"/>
    </source>
</evidence>
<dbReference type="InterPro" id="IPR042199">
    <property type="entry name" value="AsparK_Bifunc_asparK/hSer_DH"/>
</dbReference>
<gene>
    <name evidence="12" type="ORF">SAMN05216474_1691</name>
</gene>
<dbReference type="UniPathway" id="UPA00034">
    <property type="reaction ID" value="UER00015"/>
</dbReference>
<dbReference type="EC" id="2.7.2.4" evidence="9"/>
<dbReference type="GO" id="GO:0009090">
    <property type="term" value="P:homoserine biosynthetic process"/>
    <property type="evidence" value="ECO:0007669"/>
    <property type="project" value="TreeGrafter"/>
</dbReference>
<dbReference type="Proteomes" id="UP000236454">
    <property type="component" value="Unassembled WGS sequence"/>
</dbReference>
<dbReference type="GO" id="GO:0009088">
    <property type="term" value="P:threonine biosynthetic process"/>
    <property type="evidence" value="ECO:0007669"/>
    <property type="project" value="UniProtKB-UniPathway"/>
</dbReference>
<dbReference type="OrthoDB" id="9799110at2"/>
<dbReference type="Gene3D" id="1.20.120.1320">
    <property type="entry name" value="Aspartokinase, catalytic domain"/>
    <property type="match status" value="1"/>
</dbReference>
<dbReference type="GO" id="GO:0009089">
    <property type="term" value="P:lysine biosynthetic process via diaminopimelate"/>
    <property type="evidence" value="ECO:0007669"/>
    <property type="project" value="UniProtKB-UniPathway"/>
</dbReference>
<keyword evidence="10" id="KW-0028">Amino-acid biosynthesis</keyword>
<feature type="binding site" evidence="8">
    <location>
        <begin position="5"/>
        <end position="8"/>
    </location>
    <ligand>
        <name>ATP</name>
        <dbReference type="ChEBI" id="CHEBI:30616"/>
    </ligand>
</feature>
<dbReference type="Pfam" id="PF00696">
    <property type="entry name" value="AA_kinase"/>
    <property type="match status" value="1"/>
</dbReference>
<evidence type="ECO:0000313" key="13">
    <source>
        <dbReference type="Proteomes" id="UP000236454"/>
    </source>
</evidence>
<evidence type="ECO:0000256" key="1">
    <source>
        <dbReference type="ARBA" id="ARBA00004766"/>
    </source>
</evidence>
<dbReference type="PANTHER" id="PTHR21499">
    <property type="entry name" value="ASPARTATE KINASE"/>
    <property type="match status" value="1"/>
</dbReference>
<dbReference type="PANTHER" id="PTHR21499:SF59">
    <property type="entry name" value="ASPARTOKINASE"/>
    <property type="match status" value="1"/>
</dbReference>
<feature type="domain" description="Aspartate/glutamate/uridylate kinase" evidence="11">
    <location>
        <begin position="2"/>
        <end position="281"/>
    </location>
</feature>
<protein>
    <recommendedName>
        <fullName evidence="9">Aspartokinase</fullName>
        <ecNumber evidence="9">2.7.2.4</ecNumber>
    </recommendedName>
</protein>
<dbReference type="Gene3D" id="3.40.1160.10">
    <property type="entry name" value="Acetylglutamate kinase-like"/>
    <property type="match status" value="1"/>
</dbReference>
<keyword evidence="5 9" id="KW-0418">Kinase</keyword>
<evidence type="ECO:0000256" key="4">
    <source>
        <dbReference type="ARBA" id="ARBA00022741"/>
    </source>
</evidence>
<evidence type="ECO:0000256" key="2">
    <source>
        <dbReference type="ARBA" id="ARBA00010122"/>
    </source>
</evidence>
<comment type="pathway">
    <text evidence="1 10">Amino-acid biosynthesis; L-lysine biosynthesis via DAP pathway; (S)-tetrahydrodipicolinate from L-aspartate: step 1/4.</text>
</comment>
<name>A0A1I6ZX20_9FLAO</name>
<comment type="catalytic activity">
    <reaction evidence="7 9">
        <text>L-aspartate + ATP = 4-phospho-L-aspartate + ADP</text>
        <dbReference type="Rhea" id="RHEA:23776"/>
        <dbReference type="ChEBI" id="CHEBI:29991"/>
        <dbReference type="ChEBI" id="CHEBI:30616"/>
        <dbReference type="ChEBI" id="CHEBI:57535"/>
        <dbReference type="ChEBI" id="CHEBI:456216"/>
        <dbReference type="EC" id="2.7.2.4"/>
    </reaction>
</comment>
<feature type="binding site" evidence="8">
    <location>
        <position position="43"/>
    </location>
    <ligand>
        <name>substrate</name>
    </ligand>
</feature>
<dbReference type="InterPro" id="IPR036393">
    <property type="entry name" value="AceGlu_kinase-like_sf"/>
</dbReference>
<evidence type="ECO:0000256" key="10">
    <source>
        <dbReference type="RuleBase" id="RU004249"/>
    </source>
</evidence>
<dbReference type="InterPro" id="IPR001341">
    <property type="entry name" value="Asp_kinase"/>
</dbReference>
<evidence type="ECO:0000313" key="12">
    <source>
        <dbReference type="EMBL" id="SFT67229.1"/>
    </source>
</evidence>
<comment type="pathway">
    <text evidence="10">Amino-acid biosynthesis; L-methionine biosynthesis via de novo pathway; L-homoserine from L-aspartate: step 1/3.</text>
</comment>
<accession>A0A1I6ZX20</accession>
<evidence type="ECO:0000256" key="9">
    <source>
        <dbReference type="RuleBase" id="RU003448"/>
    </source>
</evidence>